<name>A0A8K0D6X3_IGNLU</name>
<evidence type="ECO:0000256" key="2">
    <source>
        <dbReference type="ARBA" id="ARBA00022964"/>
    </source>
</evidence>
<dbReference type="InterPro" id="IPR037151">
    <property type="entry name" value="AlkB-like_sf"/>
</dbReference>
<dbReference type="OrthoDB" id="6614653at2759"/>
<dbReference type="PANTHER" id="PTHR16557">
    <property type="entry name" value="ALKYLATED DNA REPAIR PROTEIN ALKB-RELATED"/>
    <property type="match status" value="1"/>
</dbReference>
<dbReference type="GO" id="GO:0005737">
    <property type="term" value="C:cytoplasm"/>
    <property type="evidence" value="ECO:0007669"/>
    <property type="project" value="TreeGrafter"/>
</dbReference>
<evidence type="ECO:0000256" key="3">
    <source>
        <dbReference type="ARBA" id="ARBA00023002"/>
    </source>
</evidence>
<dbReference type="GO" id="GO:0035516">
    <property type="term" value="F:broad specificity oxidative DNA demethylase activity"/>
    <property type="evidence" value="ECO:0007669"/>
    <property type="project" value="TreeGrafter"/>
</dbReference>
<dbReference type="Proteomes" id="UP000801492">
    <property type="component" value="Unassembled WGS sequence"/>
</dbReference>
<reference evidence="7" key="1">
    <citation type="submission" date="2019-08" db="EMBL/GenBank/DDBJ databases">
        <title>The genome of the North American firefly Photinus pyralis.</title>
        <authorList>
            <consortium name="Photinus pyralis genome working group"/>
            <person name="Fallon T.R."/>
            <person name="Sander Lower S.E."/>
            <person name="Weng J.-K."/>
        </authorList>
    </citation>
    <scope>NUCLEOTIDE SEQUENCE</scope>
    <source>
        <strain evidence="7">TRF0915ILg1</strain>
        <tissue evidence="7">Whole body</tissue>
    </source>
</reference>
<dbReference type="EMBL" id="VTPC01002082">
    <property type="protein sequence ID" value="KAF2900635.1"/>
    <property type="molecule type" value="Genomic_DNA"/>
</dbReference>
<dbReference type="GO" id="GO:0005634">
    <property type="term" value="C:nucleus"/>
    <property type="evidence" value="ECO:0007669"/>
    <property type="project" value="TreeGrafter"/>
</dbReference>
<dbReference type="GO" id="GO:0008198">
    <property type="term" value="F:ferrous iron binding"/>
    <property type="evidence" value="ECO:0007669"/>
    <property type="project" value="TreeGrafter"/>
</dbReference>
<dbReference type="GO" id="GO:0035513">
    <property type="term" value="P:oxidative RNA demethylation"/>
    <property type="evidence" value="ECO:0007669"/>
    <property type="project" value="TreeGrafter"/>
</dbReference>
<comment type="caution">
    <text evidence="7">The sequence shown here is derived from an EMBL/GenBank/DDBJ whole genome shotgun (WGS) entry which is preliminary data.</text>
</comment>
<dbReference type="GO" id="GO:0035515">
    <property type="term" value="F:oxidative RNA demethylase activity"/>
    <property type="evidence" value="ECO:0007669"/>
    <property type="project" value="TreeGrafter"/>
</dbReference>
<keyword evidence="8" id="KW-1185">Reference proteome</keyword>
<keyword evidence="2" id="KW-0223">Dioxygenase</keyword>
<organism evidence="7 8">
    <name type="scientific">Ignelater luminosus</name>
    <name type="common">Cucubano</name>
    <name type="synonym">Pyrophorus luminosus</name>
    <dbReference type="NCBI Taxonomy" id="2038154"/>
    <lineage>
        <taxon>Eukaryota</taxon>
        <taxon>Metazoa</taxon>
        <taxon>Ecdysozoa</taxon>
        <taxon>Arthropoda</taxon>
        <taxon>Hexapoda</taxon>
        <taxon>Insecta</taxon>
        <taxon>Pterygota</taxon>
        <taxon>Neoptera</taxon>
        <taxon>Endopterygota</taxon>
        <taxon>Coleoptera</taxon>
        <taxon>Polyphaga</taxon>
        <taxon>Elateriformia</taxon>
        <taxon>Elateroidea</taxon>
        <taxon>Elateridae</taxon>
        <taxon>Agrypninae</taxon>
        <taxon>Pyrophorini</taxon>
        <taxon>Ignelater</taxon>
    </lineage>
</organism>
<protein>
    <recommendedName>
        <fullName evidence="6">Fe2OG dioxygenase domain-containing protein</fullName>
    </recommendedName>
</protein>
<evidence type="ECO:0000313" key="8">
    <source>
        <dbReference type="Proteomes" id="UP000801492"/>
    </source>
</evidence>
<evidence type="ECO:0000256" key="1">
    <source>
        <dbReference type="ARBA" id="ARBA00022723"/>
    </source>
</evidence>
<dbReference type="InterPro" id="IPR027450">
    <property type="entry name" value="AlkB-like"/>
</dbReference>
<dbReference type="PROSITE" id="PS51471">
    <property type="entry name" value="FE2OG_OXY"/>
    <property type="match status" value="1"/>
</dbReference>
<gene>
    <name evidence="7" type="ORF">ILUMI_05548</name>
</gene>
<evidence type="ECO:0000313" key="7">
    <source>
        <dbReference type="EMBL" id="KAF2900635.1"/>
    </source>
</evidence>
<dbReference type="InterPro" id="IPR005123">
    <property type="entry name" value="Oxoglu/Fe-dep_dioxygenase_dom"/>
</dbReference>
<dbReference type="PANTHER" id="PTHR16557:SF2">
    <property type="entry name" value="NUCLEIC ACID DIOXYGENASE ALKBH1"/>
    <property type="match status" value="1"/>
</dbReference>
<evidence type="ECO:0000259" key="6">
    <source>
        <dbReference type="PROSITE" id="PS51471"/>
    </source>
</evidence>
<keyword evidence="4 5" id="KW-0408">Iron</keyword>
<sequence>MFKQDFKYYKSKKPPPDLSNVLDFNNSNLIIGKVRQIRCEIPNEELHGLKPVQQWHAYELLDNPGLIFIRNPFTSYGQRYWIIRCLRDYTKKPNKLNVDIHDIVPTTQDWWEMCQDNKNENIINKLRWATLGYHHNWDTKIYSEDLKNTFPKDLAVLSKYFANVLGYKDFNAEAAIVNYYHMDSTLSGHTDHSEQYLEAPLFSFSFGQSAIFLLGGTTLDVKPTAMFLHSGDVVVMSKESRLCYHGVPKIITAPQSLWNSNDSKYVCKNENIMNGISDEDFSKPFETYIEHSRINMNVRQVLKSSEQSLNNVIK</sequence>
<keyword evidence="3" id="KW-0560">Oxidoreductase</keyword>
<feature type="binding site" evidence="5">
    <location>
        <position position="191"/>
    </location>
    <ligand>
        <name>Fe cation</name>
        <dbReference type="ChEBI" id="CHEBI:24875"/>
        <note>catalytic</note>
    </ligand>
</feature>
<comment type="cofactor">
    <cofactor evidence="5">
        <name>Fe(2+)</name>
        <dbReference type="ChEBI" id="CHEBI:29033"/>
    </cofactor>
    <text evidence="5">Binds 1 Fe(2+) ion per subunit.</text>
</comment>
<dbReference type="SUPFAM" id="SSF51197">
    <property type="entry name" value="Clavaminate synthase-like"/>
    <property type="match status" value="1"/>
</dbReference>
<dbReference type="Gene3D" id="2.60.120.590">
    <property type="entry name" value="Alpha-ketoglutarate-dependent dioxygenase AlkB-like"/>
    <property type="match status" value="1"/>
</dbReference>
<dbReference type="InterPro" id="IPR004574">
    <property type="entry name" value="Alkb"/>
</dbReference>
<dbReference type="AlphaFoldDB" id="A0A8K0D6X3"/>
<evidence type="ECO:0000256" key="5">
    <source>
        <dbReference type="PIRSR" id="PIRSR604574-2"/>
    </source>
</evidence>
<proteinExistence type="predicted"/>
<accession>A0A8K0D6X3</accession>
<feature type="binding site" evidence="5">
    <location>
        <position position="189"/>
    </location>
    <ligand>
        <name>Fe cation</name>
        <dbReference type="ChEBI" id="CHEBI:24875"/>
        <note>catalytic</note>
    </ligand>
</feature>
<evidence type="ECO:0000256" key="4">
    <source>
        <dbReference type="ARBA" id="ARBA00023004"/>
    </source>
</evidence>
<dbReference type="Pfam" id="PF13532">
    <property type="entry name" value="2OG-FeII_Oxy_2"/>
    <property type="match status" value="1"/>
</dbReference>
<keyword evidence="1 5" id="KW-0479">Metal-binding</keyword>
<feature type="domain" description="Fe2OG dioxygenase" evidence="6">
    <location>
        <begin position="171"/>
        <end position="302"/>
    </location>
</feature>
<feature type="binding site" evidence="5">
    <location>
        <position position="245"/>
    </location>
    <ligand>
        <name>Fe cation</name>
        <dbReference type="ChEBI" id="CHEBI:24875"/>
        <note>catalytic</note>
    </ligand>
</feature>